<name>A0A840DXF3_9HYPH</name>
<organism evidence="1 2">
    <name type="scientific">Bartonella fuyuanensis</name>
    <dbReference type="NCBI Taxonomy" id="1460968"/>
    <lineage>
        <taxon>Bacteria</taxon>
        <taxon>Pseudomonadati</taxon>
        <taxon>Pseudomonadota</taxon>
        <taxon>Alphaproteobacteria</taxon>
        <taxon>Hyphomicrobiales</taxon>
        <taxon>Bartonellaceae</taxon>
        <taxon>Bartonella</taxon>
    </lineage>
</organism>
<keyword evidence="2" id="KW-1185">Reference proteome</keyword>
<comment type="caution">
    <text evidence="1">The sequence shown here is derived from an EMBL/GenBank/DDBJ whole genome shotgun (WGS) entry which is preliminary data.</text>
</comment>
<dbReference type="Proteomes" id="UP000585970">
    <property type="component" value="Unassembled WGS sequence"/>
</dbReference>
<sequence length="65" mass="7373">MLPSPFHECSSEIGLGALRDVSLKQAHEIATSFEKTLRKLRIDHSECFLDVAKKLVISVEHFCFL</sequence>
<proteinExistence type="predicted"/>
<evidence type="ECO:0000313" key="2">
    <source>
        <dbReference type="Proteomes" id="UP000585970"/>
    </source>
</evidence>
<gene>
    <name evidence="1" type="ORF">GGR08_000495</name>
</gene>
<evidence type="ECO:0000313" key="1">
    <source>
        <dbReference type="EMBL" id="MBB4076202.1"/>
    </source>
</evidence>
<reference evidence="1 2" key="1">
    <citation type="submission" date="2020-08" db="EMBL/GenBank/DDBJ databases">
        <title>Genomic Encyclopedia of Type Strains, Phase IV (KMG-IV): sequencing the most valuable type-strain genomes for metagenomic binning, comparative biology and taxonomic classification.</title>
        <authorList>
            <person name="Goeker M."/>
        </authorList>
    </citation>
    <scope>NUCLEOTIDE SEQUENCE [LARGE SCALE GENOMIC DNA]</scope>
    <source>
        <strain evidence="1 2">DSM 100694</strain>
    </source>
</reference>
<protein>
    <submittedName>
        <fullName evidence="1">Uncharacterized protein</fullName>
    </submittedName>
</protein>
<dbReference type="EMBL" id="JACIFE010000003">
    <property type="protein sequence ID" value="MBB4076202.1"/>
    <property type="molecule type" value="Genomic_DNA"/>
</dbReference>
<dbReference type="AlphaFoldDB" id="A0A840DXF3"/>
<accession>A0A840DXF3</accession>